<organism evidence="1 2">
    <name type="scientific">Persea americana</name>
    <name type="common">Avocado</name>
    <dbReference type="NCBI Taxonomy" id="3435"/>
    <lineage>
        <taxon>Eukaryota</taxon>
        <taxon>Viridiplantae</taxon>
        <taxon>Streptophyta</taxon>
        <taxon>Embryophyta</taxon>
        <taxon>Tracheophyta</taxon>
        <taxon>Spermatophyta</taxon>
        <taxon>Magnoliopsida</taxon>
        <taxon>Magnoliidae</taxon>
        <taxon>Laurales</taxon>
        <taxon>Lauraceae</taxon>
        <taxon>Persea</taxon>
    </lineage>
</organism>
<dbReference type="EMBL" id="CM056812">
    <property type="protein sequence ID" value="KAJ8616937.1"/>
    <property type="molecule type" value="Genomic_DNA"/>
</dbReference>
<evidence type="ECO:0000313" key="1">
    <source>
        <dbReference type="EMBL" id="KAJ8616937.1"/>
    </source>
</evidence>
<comment type="caution">
    <text evidence="1">The sequence shown here is derived from an EMBL/GenBank/DDBJ whole genome shotgun (WGS) entry which is preliminary data.</text>
</comment>
<sequence>MDFFRVKKARKPHVLNAQEGLEIKSVPMEETKKEGRDDLPKANAADSSREIEEDDDDDDFFTNEVKSRLKELRRKNFMVLIPEESCPEDEEEEEEEDEEEASSGEWRESEVEDRYPWCGFDTLYDKYCERMQFFDKMIIQLKKEHGSCNSTNPSPRSASKKLASTLRSLSFKRREEILDGELLRQPQGDPCQDLETAYVAQICLTWEALHCQYTQLSQKISSQPENSTCYSHVAQRFQQFQVLLQRFIENEPFEQGHRAEIYARSRCSLPMFLQVPSIQESDQRELEEGCSDSLVLAADLIKIIGSSIMTFRLFLKMDRKKSGVLNLFGGLNQVESSLQQIQTSLGKKEAKLKELSRKKKGWKKKPWPTMAEEVELLFGLIDIKVVSRVLRMVRISKEQLLWCEEKMSKLDIPESKLQRDGSPVLFPCIWIYRKVAMVIPLPVRPPRIINFLKPYVLKMHFTNKYVSAQVIHSPTATVASSASSQEKLLRPTMESSRDVAAAAKIGKILGERLLLKDIPAVTVFLKREQKYHGKVKAVIDSLRETVEIPRHHW</sequence>
<gene>
    <name evidence="1" type="ORF">MRB53_013123</name>
</gene>
<evidence type="ECO:0000313" key="2">
    <source>
        <dbReference type="Proteomes" id="UP001234297"/>
    </source>
</evidence>
<dbReference type="Proteomes" id="UP001234297">
    <property type="component" value="Chromosome 4"/>
</dbReference>
<name>A0ACC2K7H0_PERAE</name>
<protein>
    <submittedName>
        <fullName evidence="1">Uncharacterized protein</fullName>
    </submittedName>
</protein>
<proteinExistence type="predicted"/>
<keyword evidence="2" id="KW-1185">Reference proteome</keyword>
<reference evidence="1 2" key="1">
    <citation type="journal article" date="2022" name="Hortic Res">
        <title>A haplotype resolved chromosomal level avocado genome allows analysis of novel avocado genes.</title>
        <authorList>
            <person name="Nath O."/>
            <person name="Fletcher S.J."/>
            <person name="Hayward A."/>
            <person name="Shaw L.M."/>
            <person name="Masouleh A.K."/>
            <person name="Furtado A."/>
            <person name="Henry R.J."/>
            <person name="Mitter N."/>
        </authorList>
    </citation>
    <scope>NUCLEOTIDE SEQUENCE [LARGE SCALE GENOMIC DNA]</scope>
    <source>
        <strain evidence="2">cv. Hass</strain>
    </source>
</reference>
<accession>A0ACC2K7H0</accession>